<protein>
    <submittedName>
        <fullName evidence="11">SUN domain-containing protein</fullName>
    </submittedName>
</protein>
<name>A0A1I8FFK1_9PLAT</name>
<keyword evidence="4" id="KW-0863">Zinc-finger</keyword>
<feature type="compositionally biased region" description="Pro residues" evidence="9">
    <location>
        <begin position="98"/>
        <end position="108"/>
    </location>
</feature>
<keyword evidence="5" id="KW-0862">Zinc</keyword>
<dbReference type="GO" id="GO:0019843">
    <property type="term" value="F:rRNA binding"/>
    <property type="evidence" value="ECO:0007669"/>
    <property type="project" value="UniProtKB-KW"/>
</dbReference>
<dbReference type="Pfam" id="PF01907">
    <property type="entry name" value="Ribosomal_L37e"/>
    <property type="match status" value="1"/>
</dbReference>
<feature type="compositionally biased region" description="Basic residues" evidence="9">
    <location>
        <begin position="111"/>
        <end position="121"/>
    </location>
</feature>
<comment type="similarity">
    <text evidence="1">Belongs to the eukaryotic ribosomal protein eL37 family.</text>
</comment>
<keyword evidence="3" id="KW-0699">rRNA-binding</keyword>
<dbReference type="InterPro" id="IPR011332">
    <property type="entry name" value="Ribosomal_zn-bd"/>
</dbReference>
<feature type="region of interest" description="Disordered" evidence="9">
    <location>
        <begin position="297"/>
        <end position="331"/>
    </location>
</feature>
<dbReference type="SUPFAM" id="SSF57829">
    <property type="entry name" value="Zn-binding ribosomal proteins"/>
    <property type="match status" value="1"/>
</dbReference>
<dbReference type="InterPro" id="IPR001569">
    <property type="entry name" value="Ribosomal_eL37"/>
</dbReference>
<evidence type="ECO:0000256" key="6">
    <source>
        <dbReference type="ARBA" id="ARBA00022884"/>
    </source>
</evidence>
<dbReference type="AlphaFoldDB" id="A0A1I8FFK1"/>
<dbReference type="InterPro" id="IPR011331">
    <property type="entry name" value="Ribosomal_eL37/eL43"/>
</dbReference>
<keyword evidence="7" id="KW-0689">Ribosomal protein</keyword>
<evidence type="ECO:0000256" key="7">
    <source>
        <dbReference type="ARBA" id="ARBA00022980"/>
    </source>
</evidence>
<feature type="compositionally biased region" description="Basic residues" evidence="9">
    <location>
        <begin position="297"/>
        <end position="316"/>
    </location>
</feature>
<evidence type="ECO:0000256" key="5">
    <source>
        <dbReference type="ARBA" id="ARBA00022833"/>
    </source>
</evidence>
<keyword evidence="2" id="KW-0479">Metal-binding</keyword>
<evidence type="ECO:0000256" key="1">
    <source>
        <dbReference type="ARBA" id="ARBA00009805"/>
    </source>
</evidence>
<dbReference type="Proteomes" id="UP000095280">
    <property type="component" value="Unplaced"/>
</dbReference>
<evidence type="ECO:0000256" key="8">
    <source>
        <dbReference type="ARBA" id="ARBA00023274"/>
    </source>
</evidence>
<dbReference type="GO" id="GO:0003735">
    <property type="term" value="F:structural constituent of ribosome"/>
    <property type="evidence" value="ECO:0007669"/>
    <property type="project" value="InterPro"/>
</dbReference>
<dbReference type="PANTHER" id="PTHR10768">
    <property type="entry name" value="60S RIBOSOMAL PROTEIN L37"/>
    <property type="match status" value="1"/>
</dbReference>
<dbReference type="PANTHER" id="PTHR10768:SF0">
    <property type="entry name" value="RIBOSOMAL PROTEIN L37"/>
    <property type="match status" value="1"/>
</dbReference>
<sequence length="730" mass="80422">MTKGHNLIWKAAQQVAHAVRPLRPQVLHVQKKTCSSCAYPAARIRHFNWAKKAQRRRTTGTGRMRHLKVVQRRFNYGFRTGQAKPSSRAAAGAASWPGAPPRRCPPLLPLTKRRPQPRQRRQTMPTGTAANAASCCSRQRQLRRVWAPAARLGARLADPSLARRRRGGGGSGGGGASGCGWWPVQVLVSAVCLSLCALLLWLTLGLKSGSADLAYRLQSLGRESRRLQDELQALRDSRLAATGNLTSLAERAASAEARSAQLAGALSHLSAAWPSWCTAPTAQPAFPVSARMLPACRRNRQNSRLGRRQRRRRHRQQPAPSCRQCQRHGRSLNSSPPVILLDSGALPRPLWRRWCWPALRLLLAPVEVPDPGGRGRRRRSRSLLLHVLNPLSSAQRSRCLSRLSELKLWHAHQTSSSRRRVLRCVEVKAGRPRQTAKPGDGQRGWPSVVKMRSVSMRLAQLVSSNSRYRYLTVSAKRRTPACPPGRGAETEPPGCRWPPVEPLRQQLVAVQSGWRSTRADRYGLVQAARQHSRTAPSWPAGGAPAAHRTSCLPGARCAHLRIEPDRVLAEAVQAVSPASRLCQAHAVSMDWENRAPSCRVVQNRRRLQQDLVEAVRPGAEAERPSCSQRPSVRFNELPSRPVTRDRRSHRAETARLAAPSKVGSPTSRPTVANSSSREPAPARLVSSRPPSGTRALQCATLGCGMPVGERSKATSRRLARSRASSSRKLI</sequence>
<dbReference type="Gene3D" id="2.20.25.30">
    <property type="match status" value="1"/>
</dbReference>
<organism evidence="10 11">
    <name type="scientific">Macrostomum lignano</name>
    <dbReference type="NCBI Taxonomy" id="282301"/>
    <lineage>
        <taxon>Eukaryota</taxon>
        <taxon>Metazoa</taxon>
        <taxon>Spiralia</taxon>
        <taxon>Lophotrochozoa</taxon>
        <taxon>Platyhelminthes</taxon>
        <taxon>Rhabditophora</taxon>
        <taxon>Macrostomorpha</taxon>
        <taxon>Macrostomida</taxon>
        <taxon>Macrostomidae</taxon>
        <taxon>Macrostomum</taxon>
    </lineage>
</organism>
<keyword evidence="8" id="KW-0687">Ribonucleoprotein</keyword>
<evidence type="ECO:0000313" key="10">
    <source>
        <dbReference type="Proteomes" id="UP000095280"/>
    </source>
</evidence>
<feature type="region of interest" description="Disordered" evidence="9">
    <location>
        <begin position="478"/>
        <end position="497"/>
    </location>
</feature>
<feature type="region of interest" description="Disordered" evidence="9">
    <location>
        <begin position="80"/>
        <end position="130"/>
    </location>
</feature>
<dbReference type="GO" id="GO:0006412">
    <property type="term" value="P:translation"/>
    <property type="evidence" value="ECO:0007669"/>
    <property type="project" value="InterPro"/>
</dbReference>
<reference evidence="11" key="1">
    <citation type="submission" date="2016-11" db="UniProtKB">
        <authorList>
            <consortium name="WormBaseParasite"/>
        </authorList>
    </citation>
    <scope>IDENTIFICATION</scope>
</reference>
<proteinExistence type="inferred from homology"/>
<evidence type="ECO:0000256" key="9">
    <source>
        <dbReference type="SAM" id="MobiDB-lite"/>
    </source>
</evidence>
<evidence type="ECO:0000313" key="11">
    <source>
        <dbReference type="WBParaSite" id="maker-unitig_32859-snap-gene-0.2-mRNA-1"/>
    </source>
</evidence>
<feature type="compositionally biased region" description="Polar residues" evidence="9">
    <location>
        <begin position="663"/>
        <end position="677"/>
    </location>
</feature>
<feature type="compositionally biased region" description="Low complexity" evidence="9">
    <location>
        <begin position="85"/>
        <end position="97"/>
    </location>
</feature>
<evidence type="ECO:0000256" key="2">
    <source>
        <dbReference type="ARBA" id="ARBA00022723"/>
    </source>
</evidence>
<keyword evidence="6" id="KW-0694">RNA-binding</keyword>
<evidence type="ECO:0000256" key="4">
    <source>
        <dbReference type="ARBA" id="ARBA00022771"/>
    </source>
</evidence>
<dbReference type="GO" id="GO:0008270">
    <property type="term" value="F:zinc ion binding"/>
    <property type="evidence" value="ECO:0007669"/>
    <property type="project" value="UniProtKB-KW"/>
</dbReference>
<accession>A0A1I8FFK1</accession>
<feature type="compositionally biased region" description="Low complexity" evidence="9">
    <location>
        <begin position="721"/>
        <end position="730"/>
    </location>
</feature>
<evidence type="ECO:0000256" key="3">
    <source>
        <dbReference type="ARBA" id="ARBA00022730"/>
    </source>
</evidence>
<keyword evidence="10" id="KW-1185">Reference proteome</keyword>
<feature type="region of interest" description="Disordered" evidence="9">
    <location>
        <begin position="616"/>
        <end position="730"/>
    </location>
</feature>
<dbReference type="GO" id="GO:0022625">
    <property type="term" value="C:cytosolic large ribosomal subunit"/>
    <property type="evidence" value="ECO:0007669"/>
    <property type="project" value="TreeGrafter"/>
</dbReference>
<feature type="compositionally biased region" description="Basic and acidic residues" evidence="9">
    <location>
        <begin position="642"/>
        <end position="653"/>
    </location>
</feature>
<dbReference type="WBParaSite" id="maker-unitig_32859-snap-gene-0.2-mRNA-1">
    <property type="protein sequence ID" value="maker-unitig_32859-snap-gene-0.2-mRNA-1"/>
    <property type="gene ID" value="maker-unitig_32859-snap-gene-0.2"/>
</dbReference>